<evidence type="ECO:0008006" key="12">
    <source>
        <dbReference type="Google" id="ProtNLM"/>
    </source>
</evidence>
<keyword evidence="4" id="KW-0539">Nucleus</keyword>
<dbReference type="GO" id="GO:0043596">
    <property type="term" value="C:nuclear replication fork"/>
    <property type="evidence" value="ECO:0007669"/>
    <property type="project" value="TreeGrafter"/>
</dbReference>
<dbReference type="SUPFAM" id="SSF50978">
    <property type="entry name" value="WD40 repeat-like"/>
    <property type="match status" value="1"/>
</dbReference>
<evidence type="ECO:0000259" key="9">
    <source>
        <dbReference type="Pfam" id="PF24817"/>
    </source>
</evidence>
<dbReference type="Pfam" id="PF20946">
    <property type="entry name" value="Ctf4_C"/>
    <property type="match status" value="1"/>
</dbReference>
<evidence type="ECO:0000256" key="6">
    <source>
        <dbReference type="SAM" id="MobiDB-lite"/>
    </source>
</evidence>
<evidence type="ECO:0000259" key="8">
    <source>
        <dbReference type="Pfam" id="PF20946"/>
    </source>
</evidence>
<dbReference type="Gene3D" id="2.130.10.10">
    <property type="entry name" value="YVTN repeat-like/Quinoprotein amine dehydrogenase"/>
    <property type="match status" value="2"/>
</dbReference>
<accession>A0AAV9UFZ5</accession>
<dbReference type="AlphaFoldDB" id="A0AAV9UFZ5"/>
<dbReference type="PANTHER" id="PTHR19932">
    <property type="entry name" value="WD REPEAT AND HMG-BOX DNA BINDING PROTEIN"/>
    <property type="match status" value="1"/>
</dbReference>
<dbReference type="PROSITE" id="PS50082">
    <property type="entry name" value="WD_REPEATS_2"/>
    <property type="match status" value="2"/>
</dbReference>
<dbReference type="GO" id="GO:0006261">
    <property type="term" value="P:DNA-templated DNA replication"/>
    <property type="evidence" value="ECO:0007669"/>
    <property type="project" value="TreeGrafter"/>
</dbReference>
<dbReference type="GO" id="GO:0003682">
    <property type="term" value="F:chromatin binding"/>
    <property type="evidence" value="ECO:0007669"/>
    <property type="project" value="TreeGrafter"/>
</dbReference>
<keyword evidence="3" id="KW-0677">Repeat</keyword>
<evidence type="ECO:0000256" key="2">
    <source>
        <dbReference type="ARBA" id="ARBA00022574"/>
    </source>
</evidence>
<dbReference type="InterPro" id="IPR036322">
    <property type="entry name" value="WD40_repeat_dom_sf"/>
</dbReference>
<dbReference type="Pfam" id="PF24817">
    <property type="entry name" value="WD40_WDHD1_1st"/>
    <property type="match status" value="1"/>
</dbReference>
<keyword evidence="2 5" id="KW-0853">WD repeat</keyword>
<reference evidence="10 11" key="1">
    <citation type="submission" date="2019-10" db="EMBL/GenBank/DDBJ databases">
        <authorList>
            <person name="Palmer J.M."/>
        </authorList>
    </citation>
    <scope>NUCLEOTIDE SEQUENCE [LARGE SCALE GENOMIC DNA]</scope>
    <source>
        <strain evidence="10 11">TWF696</strain>
    </source>
</reference>
<dbReference type="InterPro" id="IPR015943">
    <property type="entry name" value="WD40/YVTN_repeat-like_dom_sf"/>
</dbReference>
<comment type="subcellular location">
    <subcellularLocation>
        <location evidence="1">Nucleus</location>
    </subcellularLocation>
</comment>
<evidence type="ECO:0000256" key="5">
    <source>
        <dbReference type="PROSITE-ProRule" id="PRU00221"/>
    </source>
</evidence>
<dbReference type="InterPro" id="IPR001680">
    <property type="entry name" value="WD40_rpt"/>
</dbReference>
<dbReference type="InterPro" id="IPR022100">
    <property type="entry name" value="WDHD1/CFT4_beta-prop_2nd"/>
</dbReference>
<dbReference type="InterPro" id="IPR048591">
    <property type="entry name" value="WDHD1/CFT4_hel"/>
</dbReference>
<dbReference type="SUPFAM" id="SSF82171">
    <property type="entry name" value="DPP6 N-terminal domain-like"/>
    <property type="match status" value="1"/>
</dbReference>
<dbReference type="PANTHER" id="PTHR19932:SF10">
    <property type="entry name" value="WD REPEAT AND HMG-BOX DNA-BINDING PROTEIN 1"/>
    <property type="match status" value="1"/>
</dbReference>
<dbReference type="GO" id="GO:0000278">
    <property type="term" value="P:mitotic cell cycle"/>
    <property type="evidence" value="ECO:0007669"/>
    <property type="project" value="TreeGrafter"/>
</dbReference>
<feature type="domain" description="WDHD1/CFT4 helical bundle" evidence="8">
    <location>
        <begin position="715"/>
        <end position="816"/>
    </location>
</feature>
<evidence type="ECO:0000256" key="3">
    <source>
        <dbReference type="ARBA" id="ARBA00022737"/>
    </source>
</evidence>
<feature type="repeat" description="WD" evidence="5">
    <location>
        <begin position="137"/>
        <end position="178"/>
    </location>
</feature>
<evidence type="ECO:0000313" key="10">
    <source>
        <dbReference type="EMBL" id="KAK6341042.1"/>
    </source>
</evidence>
<dbReference type="GO" id="GO:0006281">
    <property type="term" value="P:DNA repair"/>
    <property type="evidence" value="ECO:0007669"/>
    <property type="project" value="TreeGrafter"/>
</dbReference>
<feature type="compositionally biased region" description="Acidic residues" evidence="6">
    <location>
        <begin position="360"/>
        <end position="373"/>
    </location>
</feature>
<evidence type="ECO:0000256" key="4">
    <source>
        <dbReference type="ARBA" id="ARBA00023242"/>
    </source>
</evidence>
<comment type="caution">
    <text evidence="10">The sequence shown here is derived from an EMBL/GenBank/DDBJ whole genome shotgun (WGS) entry which is preliminary data.</text>
</comment>
<gene>
    <name evidence="10" type="ORF">TWF696_009352</name>
</gene>
<name>A0AAV9UFZ5_9PEZI</name>
<feature type="region of interest" description="Disordered" evidence="6">
    <location>
        <begin position="336"/>
        <end position="392"/>
    </location>
</feature>
<feature type="repeat" description="WD" evidence="5">
    <location>
        <begin position="231"/>
        <end position="272"/>
    </location>
</feature>
<proteinExistence type="predicted"/>
<dbReference type="Pfam" id="PF12341">
    <property type="entry name" value="Mcl1_mid"/>
    <property type="match status" value="1"/>
</dbReference>
<dbReference type="PROSITE" id="PS50294">
    <property type="entry name" value="WD_REPEATS_REGION"/>
    <property type="match status" value="1"/>
</dbReference>
<organism evidence="10 11">
    <name type="scientific">Orbilia brochopaga</name>
    <dbReference type="NCBI Taxonomy" id="3140254"/>
    <lineage>
        <taxon>Eukaryota</taxon>
        <taxon>Fungi</taxon>
        <taxon>Dikarya</taxon>
        <taxon>Ascomycota</taxon>
        <taxon>Pezizomycotina</taxon>
        <taxon>Orbiliomycetes</taxon>
        <taxon>Orbiliales</taxon>
        <taxon>Orbiliaceae</taxon>
        <taxon>Orbilia</taxon>
    </lineage>
</organism>
<feature type="domain" description="WDHD1 first WD40" evidence="9">
    <location>
        <begin position="13"/>
        <end position="300"/>
    </location>
</feature>
<dbReference type="EMBL" id="JAVHNQ010000008">
    <property type="protein sequence ID" value="KAK6341042.1"/>
    <property type="molecule type" value="Genomic_DNA"/>
</dbReference>
<evidence type="ECO:0000313" key="11">
    <source>
        <dbReference type="Proteomes" id="UP001375240"/>
    </source>
</evidence>
<keyword evidence="11" id="KW-1185">Reference proteome</keyword>
<evidence type="ECO:0000259" key="7">
    <source>
        <dbReference type="Pfam" id="PF12341"/>
    </source>
</evidence>
<protein>
    <recommendedName>
        <fullName evidence="12">Minichromosome loss protein Mcl1 middle region domain-containing protein</fullName>
    </recommendedName>
</protein>
<feature type="domain" description="WDHD1/CFT4 second beta-propeller" evidence="7">
    <location>
        <begin position="410"/>
        <end position="699"/>
    </location>
</feature>
<dbReference type="Proteomes" id="UP001375240">
    <property type="component" value="Unassembled WGS sequence"/>
</dbReference>
<evidence type="ECO:0000256" key="1">
    <source>
        <dbReference type="ARBA" id="ARBA00004123"/>
    </source>
</evidence>
<sequence length="817" mass="91999">MALFDPPPDVQLKYAHSEGPTFVTYTPDGKYLITAGQNNFVRKFTHLSVDEPDITDHQHAANSGLAATNENWYICNEDGVVESYSIRTNKSDKLITRFPLPVRDIAVSPDGYWLAACSDDINIKLVNTHDTTKHIVIRHHPKPIKHLSFDPTGSLLAASCTDGTIYMYSVASETPDLVDKLPGLIPALDVDNEITTRVFWHPDGRAFALGRSDMDIAVVSKQDWGVKKLFAGGHSNDITAIGWSTNGAFLASGDSKGYVVIWESKNQKVIVKRQYEGGISTIVWHPTDNVITIATNEGLVNIQMKALPPEHEKTLNLPLQPSPGFQAGGDSLARLEKRAEARAEAQKQRRGSVEDILAGLDDDEDDWLDDDDGAGYGEKNENGKRNLTGLSIGMPSGKRHYGSWSPDIHEPMQPGSTPWRGDRKYLFLSLIGFIWTVDQKTHNTVTVEFYDQEQFRNFHFTDPLLYDKAVLNEHGTLFSSVPGRGNPALLFYREHENWGVRHEWKTRLPDGEEVLSIALSSSYIVACTDKGYIRIYSLYGVPIRVYRQKHAPVVSCTSWRDYVMILGNGPVSASGRAQLTYTIENIRRDEIVQNNDVVALPDDATVRNLFFSTDGDPMVYLSTGVLLALQHWRSPGQARWVPILDTNYLDRRIGGRKEETYWPVAVSQDKFCCIILKGGEKHPYFPRPLLSEFDFKMPVSNPPDEDEAKNDPMTKLEESFVRESVLLSLSEDLVEHTRATEDEKLNVMKRHVVIDKTLLQILALECKDEEKNSKCLEIVGLMKQPRTLAMAVKVAEKYERHALAQKIEEMRNQMEED</sequence>
<dbReference type="InterPro" id="IPR057646">
    <property type="entry name" value="WD40_WDHD1_1st"/>
</dbReference>
<dbReference type="SMART" id="SM00320">
    <property type="entry name" value="WD40"/>
    <property type="match status" value="5"/>
</dbReference>
<feature type="compositionally biased region" description="Basic and acidic residues" evidence="6">
    <location>
        <begin position="336"/>
        <end position="353"/>
    </location>
</feature>